<evidence type="ECO:0000313" key="6">
    <source>
        <dbReference type="Proteomes" id="UP001283361"/>
    </source>
</evidence>
<dbReference type="InterPro" id="IPR057066">
    <property type="entry name" value="Ig_ILCR1"/>
</dbReference>
<dbReference type="PROSITE" id="PS50017">
    <property type="entry name" value="DEATH_DOMAIN"/>
    <property type="match status" value="1"/>
</dbReference>
<keyword evidence="2" id="KW-1003">Cell membrane</keyword>
<comment type="subcellular location">
    <subcellularLocation>
        <location evidence="1">Cell membrane</location>
        <topology evidence="1">Single-pass type I membrane protein</topology>
    </subcellularLocation>
</comment>
<feature type="transmembrane region" description="Helical" evidence="3">
    <location>
        <begin position="21"/>
        <end position="44"/>
    </location>
</feature>
<evidence type="ECO:0000256" key="1">
    <source>
        <dbReference type="ARBA" id="ARBA00004251"/>
    </source>
</evidence>
<dbReference type="GO" id="GO:0007165">
    <property type="term" value="P:signal transduction"/>
    <property type="evidence" value="ECO:0007669"/>
    <property type="project" value="InterPro"/>
</dbReference>
<keyword evidence="3" id="KW-0812">Transmembrane</keyword>
<organism evidence="5 6">
    <name type="scientific">Elysia crispata</name>
    <name type="common">lettuce slug</name>
    <dbReference type="NCBI Taxonomy" id="231223"/>
    <lineage>
        <taxon>Eukaryota</taxon>
        <taxon>Metazoa</taxon>
        <taxon>Spiralia</taxon>
        <taxon>Lophotrochozoa</taxon>
        <taxon>Mollusca</taxon>
        <taxon>Gastropoda</taxon>
        <taxon>Heterobranchia</taxon>
        <taxon>Euthyneura</taxon>
        <taxon>Panpulmonata</taxon>
        <taxon>Sacoglossa</taxon>
        <taxon>Placobranchoidea</taxon>
        <taxon>Plakobranchidae</taxon>
        <taxon>Elysia</taxon>
    </lineage>
</organism>
<dbReference type="InterPro" id="IPR000488">
    <property type="entry name" value="Death_dom"/>
</dbReference>
<name>A0AAE0YL63_9GAST</name>
<keyword evidence="6" id="KW-1185">Reference proteome</keyword>
<evidence type="ECO:0000313" key="5">
    <source>
        <dbReference type="EMBL" id="KAK3750040.1"/>
    </source>
</evidence>
<comment type="caution">
    <text evidence="5">The sequence shown here is derived from an EMBL/GenBank/DDBJ whole genome shotgun (WGS) entry which is preliminary data.</text>
</comment>
<dbReference type="GO" id="GO:0005886">
    <property type="term" value="C:plasma membrane"/>
    <property type="evidence" value="ECO:0007669"/>
    <property type="project" value="UniProtKB-SubCell"/>
</dbReference>
<evidence type="ECO:0000259" key="4">
    <source>
        <dbReference type="PROSITE" id="PS50017"/>
    </source>
</evidence>
<protein>
    <recommendedName>
        <fullName evidence="4">Death domain-containing protein</fullName>
    </recommendedName>
</protein>
<dbReference type="Proteomes" id="UP001283361">
    <property type="component" value="Unassembled WGS sequence"/>
</dbReference>
<feature type="domain" description="Death" evidence="4">
    <location>
        <begin position="334"/>
        <end position="387"/>
    </location>
</feature>
<evidence type="ECO:0000256" key="3">
    <source>
        <dbReference type="SAM" id="Phobius"/>
    </source>
</evidence>
<dbReference type="AlphaFoldDB" id="A0AAE0YL63"/>
<dbReference type="Pfam" id="PF23608">
    <property type="entry name" value="Ig_ILCR1"/>
    <property type="match status" value="1"/>
</dbReference>
<dbReference type="EMBL" id="JAWDGP010005911">
    <property type="protein sequence ID" value="KAK3750040.1"/>
    <property type="molecule type" value="Genomic_DNA"/>
</dbReference>
<proteinExistence type="predicted"/>
<evidence type="ECO:0000256" key="2">
    <source>
        <dbReference type="ARBA" id="ARBA00022475"/>
    </source>
</evidence>
<gene>
    <name evidence="5" type="ORF">RRG08_027363</name>
</gene>
<keyword evidence="3" id="KW-1133">Transmembrane helix</keyword>
<dbReference type="InterPro" id="IPR038683">
    <property type="entry name" value="IL17RA/B_FnIII-like_1_sf"/>
</dbReference>
<dbReference type="Gene3D" id="2.60.40.2160">
    <property type="entry name" value="Interleukin-17 receptor A/B, fibronectin-III-like domain 1"/>
    <property type="match status" value="1"/>
</dbReference>
<reference evidence="5" key="1">
    <citation type="journal article" date="2023" name="G3 (Bethesda)">
        <title>A reference genome for the long-term kleptoplast-retaining sea slug Elysia crispata morphotype clarki.</title>
        <authorList>
            <person name="Eastman K.E."/>
            <person name="Pendleton A.L."/>
            <person name="Shaikh M.A."/>
            <person name="Suttiyut T."/>
            <person name="Ogas R."/>
            <person name="Tomko P."/>
            <person name="Gavelis G."/>
            <person name="Widhalm J.R."/>
            <person name="Wisecaver J.H."/>
        </authorList>
    </citation>
    <scope>NUCLEOTIDE SEQUENCE</scope>
    <source>
        <strain evidence="5">ECLA1</strain>
    </source>
</reference>
<accession>A0AAE0YL63</accession>
<sequence length="387" mass="44859">MIQLTSLSMASKQNKWRDNRGRFNFCFVLLVSSVYVDFVSSIIYPCPLKTFEEQSADLIGDLCLNEYYGSDCKPFLKHFNWLDLPAGFSLTDDDFPVKRPASLDLTPFLTKYHSYKAYFGPSVYINWSSSLDNSSRENSKGYLLVWENSAEVSCTLLQFDTNRTDLLSKKLRFQYNLTFLSPRENYVVKVYSMPPPKNLEESQKKSTFLSLTMTSGSAIVDDSDPANWVPSVSPRIRMESTIEVKISHSPSSFNLTQFTVILLKRNFDDRNQFKTVYYTEPPDSQDSYGLVSFTNLEEGVYRIEIHVTDPYQLQDGKCMCWIRWEGSRRCELCDDIATDWIKVSRSLVYEPKEMDEQQRNSSPSEFITCIIVITLLTLQNKMLQFWQ</sequence>
<keyword evidence="3" id="KW-0472">Membrane</keyword>